<dbReference type="InterPro" id="IPR001005">
    <property type="entry name" value="SANT/Myb"/>
</dbReference>
<dbReference type="CDD" id="cd00167">
    <property type="entry name" value="SANT"/>
    <property type="match status" value="1"/>
</dbReference>
<dbReference type="InterPro" id="IPR009057">
    <property type="entry name" value="Homeodomain-like_sf"/>
</dbReference>
<dbReference type="PROSITE" id="PS50090">
    <property type="entry name" value="MYB_LIKE"/>
    <property type="match status" value="1"/>
</dbReference>
<dbReference type="Proteomes" id="UP000250266">
    <property type="component" value="Unassembled WGS sequence"/>
</dbReference>
<dbReference type="AlphaFoldDB" id="A0A8E2E4T6"/>
<evidence type="ECO:0000256" key="1">
    <source>
        <dbReference type="SAM" id="MobiDB-lite"/>
    </source>
</evidence>
<evidence type="ECO:0000259" key="3">
    <source>
        <dbReference type="PROSITE" id="PS51294"/>
    </source>
</evidence>
<feature type="region of interest" description="Disordered" evidence="1">
    <location>
        <begin position="1"/>
        <end position="22"/>
    </location>
</feature>
<dbReference type="OrthoDB" id="2157530at2759"/>
<gene>
    <name evidence="4" type="ORF">K432DRAFT_123341</name>
</gene>
<feature type="compositionally biased region" description="Pro residues" evidence="1">
    <location>
        <begin position="176"/>
        <end position="186"/>
    </location>
</feature>
<reference evidence="4 5" key="1">
    <citation type="journal article" date="2016" name="Nat. Commun.">
        <title>Ectomycorrhizal ecology is imprinted in the genome of the dominant symbiotic fungus Cenococcum geophilum.</title>
        <authorList>
            <consortium name="DOE Joint Genome Institute"/>
            <person name="Peter M."/>
            <person name="Kohler A."/>
            <person name="Ohm R.A."/>
            <person name="Kuo A."/>
            <person name="Krutzmann J."/>
            <person name="Morin E."/>
            <person name="Arend M."/>
            <person name="Barry K.W."/>
            <person name="Binder M."/>
            <person name="Choi C."/>
            <person name="Clum A."/>
            <person name="Copeland A."/>
            <person name="Grisel N."/>
            <person name="Haridas S."/>
            <person name="Kipfer T."/>
            <person name="LaButti K."/>
            <person name="Lindquist E."/>
            <person name="Lipzen A."/>
            <person name="Maire R."/>
            <person name="Meier B."/>
            <person name="Mihaltcheva S."/>
            <person name="Molinier V."/>
            <person name="Murat C."/>
            <person name="Poggeler S."/>
            <person name="Quandt C.A."/>
            <person name="Sperisen C."/>
            <person name="Tritt A."/>
            <person name="Tisserant E."/>
            <person name="Crous P.W."/>
            <person name="Henrissat B."/>
            <person name="Nehls U."/>
            <person name="Egli S."/>
            <person name="Spatafora J.W."/>
            <person name="Grigoriev I.V."/>
            <person name="Martin F.M."/>
        </authorList>
    </citation>
    <scope>NUCLEOTIDE SEQUENCE [LARGE SCALE GENOMIC DNA]</scope>
    <source>
        <strain evidence="4 5">CBS 459.81</strain>
    </source>
</reference>
<dbReference type="Pfam" id="PF00249">
    <property type="entry name" value="Myb_DNA-binding"/>
    <property type="match status" value="1"/>
</dbReference>
<dbReference type="InterPro" id="IPR052895">
    <property type="entry name" value="HetReg/Transcr_Mod"/>
</dbReference>
<protein>
    <submittedName>
        <fullName evidence="4">HET-domain-containing protein</fullName>
    </submittedName>
</protein>
<feature type="domain" description="Myb-like" evidence="2">
    <location>
        <begin position="43"/>
        <end position="92"/>
    </location>
</feature>
<dbReference type="EMBL" id="KV745138">
    <property type="protein sequence ID" value="OCK77303.1"/>
    <property type="molecule type" value="Genomic_DNA"/>
</dbReference>
<dbReference type="Gene3D" id="1.10.10.60">
    <property type="entry name" value="Homeodomain-like"/>
    <property type="match status" value="1"/>
</dbReference>
<organism evidence="4 5">
    <name type="scientific">Lepidopterella palustris CBS 459.81</name>
    <dbReference type="NCBI Taxonomy" id="1314670"/>
    <lineage>
        <taxon>Eukaryota</taxon>
        <taxon>Fungi</taxon>
        <taxon>Dikarya</taxon>
        <taxon>Ascomycota</taxon>
        <taxon>Pezizomycotina</taxon>
        <taxon>Dothideomycetes</taxon>
        <taxon>Pleosporomycetidae</taxon>
        <taxon>Mytilinidiales</taxon>
        <taxon>Argynnaceae</taxon>
        <taxon>Lepidopterella</taxon>
    </lineage>
</organism>
<dbReference type="PANTHER" id="PTHR24148">
    <property type="entry name" value="ANKYRIN REPEAT DOMAIN-CONTAINING PROTEIN 39 HOMOLOG-RELATED"/>
    <property type="match status" value="1"/>
</dbReference>
<name>A0A8E2E4T6_9PEZI</name>
<feature type="domain" description="HTH myb-type" evidence="3">
    <location>
        <begin position="44"/>
        <end position="96"/>
    </location>
</feature>
<dbReference type="Pfam" id="PF06985">
    <property type="entry name" value="HET"/>
    <property type="match status" value="1"/>
</dbReference>
<keyword evidence="5" id="KW-1185">Reference proteome</keyword>
<dbReference type="PANTHER" id="PTHR24148:SF64">
    <property type="entry name" value="HETEROKARYON INCOMPATIBILITY DOMAIN-CONTAINING PROTEIN"/>
    <property type="match status" value="1"/>
</dbReference>
<accession>A0A8E2E4T6</accession>
<feature type="region of interest" description="Disordered" evidence="1">
    <location>
        <begin position="154"/>
        <end position="186"/>
    </location>
</feature>
<evidence type="ECO:0000259" key="2">
    <source>
        <dbReference type="PROSITE" id="PS50090"/>
    </source>
</evidence>
<dbReference type="InterPro" id="IPR017930">
    <property type="entry name" value="Myb_dom"/>
</dbReference>
<dbReference type="SMART" id="SM00717">
    <property type="entry name" value="SANT"/>
    <property type="match status" value="1"/>
</dbReference>
<dbReference type="InterPro" id="IPR010730">
    <property type="entry name" value="HET"/>
</dbReference>
<evidence type="ECO:0000313" key="5">
    <source>
        <dbReference type="Proteomes" id="UP000250266"/>
    </source>
</evidence>
<sequence length="933" mass="103742">MDTSLLIEPREDDETVPDTHPIYTNVQGKRAAEVPLSAVTSSPPAKRQSKWAPEEDALIMKLRQSGMKWNDIAKKLPGRSSISCRLHYQNYLEKRPIHDPGQHRRSNLQSLSMTMPSLYSFAPVGSHADGSTFEGTVLPPTGQDIVQTTEYRNMSSRRASPAHSFASYGGTGSTPPLLPASTPPLPRRSSGLITPPPLSFRDDSPPKASTYTPFERLARPIPSIPLPQTEYTYSRLASDQIRLLKLLKGRADDPMHCQLTTVTTNGLRESTYHALSYAWGDSITMEDIFLQHSNDGTSASGPHSHPFPWSSSPLFKVRSNLFLALKRLRSAEEDIYFWVDAICINQTDDVEKSHQLPKMLDIYSNAESVCIWLGDDENAAELGTSIAANPIDFIPQIVNLRSFDRILSVDTSMDSLKSIVSFANLLTKPWFRRRWVIQEVSASRAASVHYGSKKINWIDFADAVQLLQANLDRIRAIYNSSEFSKRDPDALSHLESAGATAIVQASINVLQKMDNGQVVTRLWGIEKLVTMFHHFEASDSRDTIYALLSLASDGHMSTESSVRGLVPDYTMAPLEVYAEFVRYCVESGRSLDIICRHWALPLRQMNNIASLPVHCAVTPPPRSHIPSWIGLVTESSFGPPSHFTRRMNGDSLVGAPGRRIYNASLSKTADARFSALDGLCSPRSPHLYFHHWQPPEGSLPNAGTLLENNNTPNESNAISMFNVALSARPTLYAKGICLGRVTEVSSRVVDGTVPVESLRMAGWSRSMGVDNIPDRLWKTLVADRDSQGERPPTWWRRACMHCLTRLSSNGDLNTSKLLENMSVPKFAVDFLKRVQSVVWNRKFFVVRSLQADPDWRYGFGSSDVNNDDMVCILFGCSVPVVLRRKNGKGDTILSDEQFSLVGEAYIHGGMDGELLASVDRHVIETATLQFAIV</sequence>
<dbReference type="SUPFAM" id="SSF46689">
    <property type="entry name" value="Homeodomain-like"/>
    <property type="match status" value="1"/>
</dbReference>
<dbReference type="PROSITE" id="PS51294">
    <property type="entry name" value="HTH_MYB"/>
    <property type="match status" value="1"/>
</dbReference>
<proteinExistence type="predicted"/>
<evidence type="ECO:0000313" key="4">
    <source>
        <dbReference type="EMBL" id="OCK77303.1"/>
    </source>
</evidence>